<dbReference type="RefSeq" id="WP_224034628.1">
    <property type="nucleotide sequence ID" value="NZ_AP024849.1"/>
</dbReference>
<name>A0ABM7TBA8_9CLOT</name>
<keyword evidence="3 5" id="KW-1133">Transmembrane helix</keyword>
<evidence type="ECO:0000256" key="3">
    <source>
        <dbReference type="ARBA" id="ARBA00022989"/>
    </source>
</evidence>
<keyword evidence="2 5" id="KW-0812">Transmembrane</keyword>
<organism evidence="7 8">
    <name type="scientific">Clostridium gelidum</name>
    <dbReference type="NCBI Taxonomy" id="704125"/>
    <lineage>
        <taxon>Bacteria</taxon>
        <taxon>Bacillati</taxon>
        <taxon>Bacillota</taxon>
        <taxon>Clostridia</taxon>
        <taxon>Eubacteriales</taxon>
        <taxon>Clostridiaceae</taxon>
        <taxon>Clostridium</taxon>
    </lineage>
</organism>
<comment type="subcellular location">
    <subcellularLocation>
        <location evidence="1">Membrane</location>
        <topology evidence="1">Multi-pass membrane protein</topology>
    </subcellularLocation>
</comment>
<dbReference type="Proteomes" id="UP000824633">
    <property type="component" value="Chromosome"/>
</dbReference>
<feature type="transmembrane region" description="Helical" evidence="5">
    <location>
        <begin position="359"/>
        <end position="377"/>
    </location>
</feature>
<gene>
    <name evidence="7" type="ORF">psyc5s11_44270</name>
</gene>
<evidence type="ECO:0000256" key="5">
    <source>
        <dbReference type="SAM" id="Phobius"/>
    </source>
</evidence>
<dbReference type="EMBL" id="AP024849">
    <property type="protein sequence ID" value="BCZ48360.1"/>
    <property type="molecule type" value="Genomic_DNA"/>
</dbReference>
<feature type="transmembrane region" description="Helical" evidence="5">
    <location>
        <begin position="221"/>
        <end position="237"/>
    </location>
</feature>
<keyword evidence="8" id="KW-1185">Reference proteome</keyword>
<evidence type="ECO:0000259" key="6">
    <source>
        <dbReference type="Pfam" id="PF04932"/>
    </source>
</evidence>
<feature type="transmembrane region" description="Helical" evidence="5">
    <location>
        <begin position="244"/>
        <end position="260"/>
    </location>
</feature>
<feature type="transmembrane region" description="Helical" evidence="5">
    <location>
        <begin position="383"/>
        <end position="403"/>
    </location>
</feature>
<protein>
    <recommendedName>
        <fullName evidence="6">O-antigen ligase-related domain-containing protein</fullName>
    </recommendedName>
</protein>
<dbReference type="PANTHER" id="PTHR37422:SF13">
    <property type="entry name" value="LIPOPOLYSACCHARIDE BIOSYNTHESIS PROTEIN PA4999-RELATED"/>
    <property type="match status" value="1"/>
</dbReference>
<feature type="transmembrane region" description="Helical" evidence="5">
    <location>
        <begin position="174"/>
        <end position="192"/>
    </location>
</feature>
<feature type="transmembrane region" description="Helical" evidence="5">
    <location>
        <begin position="41"/>
        <end position="58"/>
    </location>
</feature>
<dbReference type="Pfam" id="PF04932">
    <property type="entry name" value="Wzy_C"/>
    <property type="match status" value="1"/>
</dbReference>
<reference evidence="8" key="1">
    <citation type="submission" date="2021-07" db="EMBL/GenBank/DDBJ databases">
        <title>Complete genome sequencing of a Clostridium isolate.</title>
        <authorList>
            <person name="Ueki A."/>
            <person name="Tonouchi A."/>
        </authorList>
    </citation>
    <scope>NUCLEOTIDE SEQUENCE [LARGE SCALE GENOMIC DNA]</scope>
    <source>
        <strain evidence="8">C5S11</strain>
    </source>
</reference>
<proteinExistence type="predicted"/>
<feature type="domain" description="O-antigen ligase-related" evidence="6">
    <location>
        <begin position="206"/>
        <end position="336"/>
    </location>
</feature>
<dbReference type="InterPro" id="IPR051533">
    <property type="entry name" value="WaaL-like"/>
</dbReference>
<dbReference type="PANTHER" id="PTHR37422">
    <property type="entry name" value="TEICHURONIC ACID BIOSYNTHESIS PROTEIN TUAE"/>
    <property type="match status" value="1"/>
</dbReference>
<feature type="transmembrane region" description="Helical" evidence="5">
    <location>
        <begin position="95"/>
        <end position="114"/>
    </location>
</feature>
<evidence type="ECO:0000313" key="8">
    <source>
        <dbReference type="Proteomes" id="UP000824633"/>
    </source>
</evidence>
<accession>A0ABM7TBA8</accession>
<evidence type="ECO:0000256" key="1">
    <source>
        <dbReference type="ARBA" id="ARBA00004141"/>
    </source>
</evidence>
<evidence type="ECO:0000256" key="4">
    <source>
        <dbReference type="ARBA" id="ARBA00023136"/>
    </source>
</evidence>
<feature type="transmembrane region" description="Helical" evidence="5">
    <location>
        <begin position="16"/>
        <end position="35"/>
    </location>
</feature>
<feature type="transmembrane region" description="Helical" evidence="5">
    <location>
        <begin position="70"/>
        <end position="89"/>
    </location>
</feature>
<keyword evidence="4 5" id="KW-0472">Membrane</keyword>
<feature type="transmembrane region" description="Helical" evidence="5">
    <location>
        <begin position="126"/>
        <end position="148"/>
    </location>
</feature>
<dbReference type="InterPro" id="IPR007016">
    <property type="entry name" value="O-antigen_ligase-rel_domated"/>
</dbReference>
<feature type="transmembrane region" description="Helical" evidence="5">
    <location>
        <begin position="319"/>
        <end position="347"/>
    </location>
</feature>
<evidence type="ECO:0000256" key="2">
    <source>
        <dbReference type="ARBA" id="ARBA00022692"/>
    </source>
</evidence>
<sequence>MKEIIKNIYDFVDNKLYFKLLYLFVSLTSVTMLKYVPGIKILNYLAFAWGIILILLMISENYKRRKIYKFDIPLGLFMILTLAFNVIAYRSIHNIEFWMINLILFVIIFTIDVFKCKNTMIKEMNIITYFYAIFMFIVSSISLIMKFFDIKIELGGFVFEFYGVNGGVFENKNAIAIAAALAIVMCIYLYDISKSHRRKMFLIANIILQGITMMGEHGRSAFLIVAAVVYTFIFVYNKNKYFRIIFLLIPILMCGTFLTNEDNIRNFTSGRSSLWTSAAIVIKDHPLNGVGNSDLVEAIKGARETDDLPGLEVGGLHNIYVQIATVNGIISLLLFLTFIAMILIFIVQHLDKLRRKEKFQMTTLTSLVVGILAVNLFESTLIYIVSFISMIFWIYLGYLVSILDNKNID</sequence>
<evidence type="ECO:0000313" key="7">
    <source>
        <dbReference type="EMBL" id="BCZ48360.1"/>
    </source>
</evidence>